<dbReference type="CDD" id="cd07067">
    <property type="entry name" value="HP_PGM_like"/>
    <property type="match status" value="1"/>
</dbReference>
<dbReference type="PRINTS" id="PR00502">
    <property type="entry name" value="NUDIXFAMILY"/>
</dbReference>
<organism evidence="7 8">
    <name type="scientific">Nocardia ignorata</name>
    <dbReference type="NCBI Taxonomy" id="145285"/>
    <lineage>
        <taxon>Bacteria</taxon>
        <taxon>Bacillati</taxon>
        <taxon>Actinomycetota</taxon>
        <taxon>Actinomycetes</taxon>
        <taxon>Mycobacteriales</taxon>
        <taxon>Nocardiaceae</taxon>
        <taxon>Nocardia</taxon>
    </lineage>
</organism>
<keyword evidence="4" id="KW-0460">Magnesium</keyword>
<evidence type="ECO:0000313" key="8">
    <source>
        <dbReference type="Proteomes" id="UP000295087"/>
    </source>
</evidence>
<dbReference type="InterPro" id="IPR020476">
    <property type="entry name" value="Nudix_hydrolase"/>
</dbReference>
<dbReference type="CDD" id="cd03673">
    <property type="entry name" value="NUDIX_Ap6A_hydrolase"/>
    <property type="match status" value="1"/>
</dbReference>
<dbReference type="SMART" id="SM00855">
    <property type="entry name" value="PGAM"/>
    <property type="match status" value="1"/>
</dbReference>
<evidence type="ECO:0000256" key="2">
    <source>
        <dbReference type="ARBA" id="ARBA00005582"/>
    </source>
</evidence>
<sequence length="317" mass="34913">MSKHAQEKPEPMRDPRVRPNIHAAGAVLWRAGATGPEIAVIHRPKYGDWSLPKGKLDPGESPVVAAVREVGEETGLPCTLGRYLGRVTYPIPGHRQLKRVDYWAAEAAEGEFTENSEVDQLRWIPLDDVMDELSYPMDRQIVRVFARHPPKTATVLLVRHAKAGKRSEFDGPDDQRPLEPAGLRQAEALVPNLLAFGASRIYSADPLRCIQTVTPLAEHLNAEINCEPMFSEQGYDSAKDAARQRFLSLVTDRGVPVVCSQGGVIPDLTQWLAQRDGLTLPPARNRKGSVWALSFIGDRLVAANHMDRALSTGIVTG</sequence>
<dbReference type="InterPro" id="IPR013078">
    <property type="entry name" value="His_Pase_superF_clade-1"/>
</dbReference>
<dbReference type="PROSITE" id="PS00893">
    <property type="entry name" value="NUDIX_BOX"/>
    <property type="match status" value="1"/>
</dbReference>
<proteinExistence type="inferred from homology"/>
<dbReference type="PANTHER" id="PTHR43222:SF9">
    <property type="entry name" value="8-OXO-(D)GTP PHOSPHATASE"/>
    <property type="match status" value="1"/>
</dbReference>
<feature type="domain" description="Nudix hydrolase" evidence="6">
    <location>
        <begin position="19"/>
        <end position="147"/>
    </location>
</feature>
<keyword evidence="3 5" id="KW-0378">Hydrolase</keyword>
<dbReference type="PANTHER" id="PTHR43222">
    <property type="entry name" value="NUDIX HYDROLASE 23"/>
    <property type="match status" value="1"/>
</dbReference>
<name>A0A4R6PTE6_NOCIG</name>
<dbReference type="InterPro" id="IPR000086">
    <property type="entry name" value="NUDIX_hydrolase_dom"/>
</dbReference>
<accession>A0A4R6PTE6</accession>
<gene>
    <name evidence="7" type="ORF">DFR75_101905</name>
</gene>
<comment type="cofactor">
    <cofactor evidence="1">
        <name>Mg(2+)</name>
        <dbReference type="ChEBI" id="CHEBI:18420"/>
    </cofactor>
</comment>
<dbReference type="Gene3D" id="3.40.50.1240">
    <property type="entry name" value="Phosphoglycerate mutase-like"/>
    <property type="match status" value="1"/>
</dbReference>
<dbReference type="SUPFAM" id="SSF55811">
    <property type="entry name" value="Nudix"/>
    <property type="match status" value="1"/>
</dbReference>
<dbReference type="Gene3D" id="3.90.79.10">
    <property type="entry name" value="Nucleoside Triphosphate Pyrophosphohydrolase"/>
    <property type="match status" value="1"/>
</dbReference>
<comment type="similarity">
    <text evidence="2 5">Belongs to the Nudix hydrolase family.</text>
</comment>
<dbReference type="Pfam" id="PF00293">
    <property type="entry name" value="NUDIX"/>
    <property type="match status" value="1"/>
</dbReference>
<reference evidence="7 8" key="1">
    <citation type="submission" date="2019-03" db="EMBL/GenBank/DDBJ databases">
        <title>Genomic Encyclopedia of Type Strains, Phase IV (KMG-IV): sequencing the most valuable type-strain genomes for metagenomic binning, comparative biology and taxonomic classification.</title>
        <authorList>
            <person name="Goeker M."/>
        </authorList>
    </citation>
    <scope>NUCLEOTIDE SEQUENCE [LARGE SCALE GENOMIC DNA]</scope>
    <source>
        <strain evidence="7 8">DSM 44496</strain>
    </source>
</reference>
<dbReference type="EMBL" id="SNXK01000001">
    <property type="protein sequence ID" value="TDP41802.1"/>
    <property type="molecule type" value="Genomic_DNA"/>
</dbReference>
<evidence type="ECO:0000256" key="1">
    <source>
        <dbReference type="ARBA" id="ARBA00001946"/>
    </source>
</evidence>
<keyword evidence="8" id="KW-1185">Reference proteome</keyword>
<evidence type="ECO:0000256" key="5">
    <source>
        <dbReference type="RuleBase" id="RU003476"/>
    </source>
</evidence>
<evidence type="ECO:0000256" key="4">
    <source>
        <dbReference type="ARBA" id="ARBA00022842"/>
    </source>
</evidence>
<protein>
    <submittedName>
        <fullName evidence="7">8-oxo-dGTP diphosphatase</fullName>
    </submittedName>
</protein>
<dbReference type="GO" id="GO:0016787">
    <property type="term" value="F:hydrolase activity"/>
    <property type="evidence" value="ECO:0007669"/>
    <property type="project" value="UniProtKB-KW"/>
</dbReference>
<dbReference type="Pfam" id="PF00300">
    <property type="entry name" value="His_Phos_1"/>
    <property type="match status" value="1"/>
</dbReference>
<dbReference type="Proteomes" id="UP000295087">
    <property type="component" value="Unassembled WGS sequence"/>
</dbReference>
<comment type="caution">
    <text evidence="7">The sequence shown here is derived from an EMBL/GenBank/DDBJ whole genome shotgun (WGS) entry which is preliminary data.</text>
</comment>
<dbReference type="InterPro" id="IPR020084">
    <property type="entry name" value="NUDIX_hydrolase_CS"/>
</dbReference>
<dbReference type="AlphaFoldDB" id="A0A4R6PTE6"/>
<dbReference type="PROSITE" id="PS51462">
    <property type="entry name" value="NUDIX"/>
    <property type="match status" value="1"/>
</dbReference>
<dbReference type="SUPFAM" id="SSF53254">
    <property type="entry name" value="Phosphoglycerate mutase-like"/>
    <property type="match status" value="1"/>
</dbReference>
<evidence type="ECO:0000259" key="6">
    <source>
        <dbReference type="PROSITE" id="PS51462"/>
    </source>
</evidence>
<dbReference type="InterPro" id="IPR029033">
    <property type="entry name" value="His_PPase_superfam"/>
</dbReference>
<evidence type="ECO:0000313" key="7">
    <source>
        <dbReference type="EMBL" id="TDP41802.1"/>
    </source>
</evidence>
<evidence type="ECO:0000256" key="3">
    <source>
        <dbReference type="ARBA" id="ARBA00022801"/>
    </source>
</evidence>
<dbReference type="InterPro" id="IPR015797">
    <property type="entry name" value="NUDIX_hydrolase-like_dom_sf"/>
</dbReference>